<feature type="signal peptide" evidence="1">
    <location>
        <begin position="1"/>
        <end position="25"/>
    </location>
</feature>
<dbReference type="GO" id="GO:0016829">
    <property type="term" value="F:lyase activity"/>
    <property type="evidence" value="ECO:0007669"/>
    <property type="project" value="UniProtKB-KW"/>
</dbReference>
<protein>
    <submittedName>
        <fullName evidence="2">Heparin lyase I family protein</fullName>
    </submittedName>
</protein>
<proteinExistence type="predicted"/>
<dbReference type="EMBL" id="JBHDIY010000002">
    <property type="protein sequence ID" value="MFL4469985.1"/>
    <property type="molecule type" value="Genomic_DNA"/>
</dbReference>
<evidence type="ECO:0000256" key="1">
    <source>
        <dbReference type="SAM" id="SignalP"/>
    </source>
</evidence>
<dbReference type="Pfam" id="PF14099">
    <property type="entry name" value="Polysacc_lyase"/>
    <property type="match status" value="1"/>
</dbReference>
<reference evidence="2 3" key="1">
    <citation type="submission" date="2024-08" db="EMBL/GenBank/DDBJ databases">
        <title>Tateyamaria sp. nov., isolated from marine algae.</title>
        <authorList>
            <person name="Choi B.J."/>
            <person name="Kim J.M."/>
            <person name="Lee J.K."/>
            <person name="Choi D.G."/>
            <person name="Bayburt H."/>
            <person name="Baek J.H."/>
            <person name="Han D.M."/>
            <person name="Jeon C.O."/>
        </authorList>
    </citation>
    <scope>NUCLEOTIDE SEQUENCE [LARGE SCALE GENOMIC DNA]</scope>
    <source>
        <strain evidence="2 3">KMU-156</strain>
    </source>
</reference>
<accession>A0ABW8USY5</accession>
<sequence>MKRLITSLAMCATLCAFVLPTLAEAQRLPVERSMKQNTTQHGFVKVKDLTRLGKRAQRFEVRAGDCGWDDGWSDCDNDRERWELYVKKDWRHGTDQWMAFSIYLPADFKTSARVRTTVGQVKMKGGPTGMAGGFPSEPGVFQMEMLGDRYFLRVHVLSGPFDNVRNDIKDYNLASIRELRGKWTDFVVRVNTRSAPGTIEVFKNGARVAAHNFNQNYAPKAYYFKYGIYRSFVSNHRGPMPTQVVYFDEVRMGRSYDKVAVERQRRAVD</sequence>
<comment type="caution">
    <text evidence="2">The sequence shown here is derived from an EMBL/GenBank/DDBJ whole genome shotgun (WGS) entry which is preliminary data.</text>
</comment>
<feature type="chain" id="PRO_5045420735" evidence="1">
    <location>
        <begin position="26"/>
        <end position="269"/>
    </location>
</feature>
<keyword evidence="3" id="KW-1185">Reference proteome</keyword>
<gene>
    <name evidence="2" type="ORF">ACERZ8_08945</name>
</gene>
<dbReference type="Gene3D" id="2.60.120.200">
    <property type="match status" value="1"/>
</dbReference>
<keyword evidence="2" id="KW-0456">Lyase</keyword>
<keyword evidence="1" id="KW-0732">Signal</keyword>
<name>A0ABW8USY5_9RHOB</name>
<evidence type="ECO:0000313" key="3">
    <source>
        <dbReference type="Proteomes" id="UP001627408"/>
    </source>
</evidence>
<dbReference type="Proteomes" id="UP001627408">
    <property type="component" value="Unassembled WGS sequence"/>
</dbReference>
<organism evidence="2 3">
    <name type="scientific">Tateyamaria armeniaca</name>
    <dbReference type="NCBI Taxonomy" id="2518930"/>
    <lineage>
        <taxon>Bacteria</taxon>
        <taxon>Pseudomonadati</taxon>
        <taxon>Pseudomonadota</taxon>
        <taxon>Alphaproteobacteria</taxon>
        <taxon>Rhodobacterales</taxon>
        <taxon>Roseobacteraceae</taxon>
        <taxon>Tateyamaria</taxon>
    </lineage>
</organism>
<dbReference type="RefSeq" id="WP_407591873.1">
    <property type="nucleotide sequence ID" value="NZ_JBHDIY010000002.1"/>
</dbReference>
<dbReference type="InterPro" id="IPR025975">
    <property type="entry name" value="Polysacc_lyase"/>
</dbReference>
<evidence type="ECO:0000313" key="2">
    <source>
        <dbReference type="EMBL" id="MFL4469985.1"/>
    </source>
</evidence>